<dbReference type="PANTHER" id="PTHR10353">
    <property type="entry name" value="GLYCOSYL HYDROLASE"/>
    <property type="match status" value="1"/>
</dbReference>
<dbReference type="InterPro" id="IPR017853">
    <property type="entry name" value="GH"/>
</dbReference>
<dbReference type="PRINTS" id="PR00131">
    <property type="entry name" value="GLHYDRLASE1"/>
</dbReference>
<dbReference type="AlphaFoldDB" id="A0A6A4LNV3"/>
<gene>
    <name evidence="5" type="ORF">C3L33_09958</name>
</gene>
<feature type="non-terminal residue" evidence="5">
    <location>
        <position position="1"/>
    </location>
</feature>
<dbReference type="InterPro" id="IPR033132">
    <property type="entry name" value="GH_1_N_CS"/>
</dbReference>
<sequence length="314" mass="36459">MHSHLCFLLIVFSSVPSLVVESFNEEAAGEDVKRSNFPNGFFFGTSTSSYQIEGAYLQDGKSLSNWDVFTHTPGAEIDGANGDVANNHYNYYLEDIETMNSLGVNAYRFSISWARVLPRGRFGEVNPRGVLFYNDIIDNLLLRGIEPFVTINHSDFPQELEERYGSWLSPLMHQNREDPLELREVHSWYAELRQDIQEQDSLVDVKRVEFHKAYLASLARAIRNGADVRGYFIWTLMDDFEWLHGYNLGFGLYYIDRKTLQRIPKLSAKWFTDFLTNSTSLDDEEVMSRSSFRSRKYAYVRFKKFLEGILKLKV</sequence>
<dbReference type="GO" id="GO:0008422">
    <property type="term" value="F:beta-glucosidase activity"/>
    <property type="evidence" value="ECO:0007669"/>
    <property type="project" value="TreeGrafter"/>
</dbReference>
<evidence type="ECO:0000256" key="1">
    <source>
        <dbReference type="ARBA" id="ARBA00010838"/>
    </source>
</evidence>
<name>A0A6A4LNV3_9ERIC</name>
<keyword evidence="4" id="KW-0732">Signal</keyword>
<dbReference type="SUPFAM" id="SSF51445">
    <property type="entry name" value="(Trans)glycosidases"/>
    <property type="match status" value="1"/>
</dbReference>
<dbReference type="Gene3D" id="3.20.20.80">
    <property type="entry name" value="Glycosidases"/>
    <property type="match status" value="2"/>
</dbReference>
<organism evidence="5 6">
    <name type="scientific">Rhododendron williamsianum</name>
    <dbReference type="NCBI Taxonomy" id="262921"/>
    <lineage>
        <taxon>Eukaryota</taxon>
        <taxon>Viridiplantae</taxon>
        <taxon>Streptophyta</taxon>
        <taxon>Embryophyta</taxon>
        <taxon>Tracheophyta</taxon>
        <taxon>Spermatophyta</taxon>
        <taxon>Magnoliopsida</taxon>
        <taxon>eudicotyledons</taxon>
        <taxon>Gunneridae</taxon>
        <taxon>Pentapetalae</taxon>
        <taxon>asterids</taxon>
        <taxon>Ericales</taxon>
        <taxon>Ericaceae</taxon>
        <taxon>Ericoideae</taxon>
        <taxon>Rhodoreae</taxon>
        <taxon>Rhododendron</taxon>
    </lineage>
</organism>
<dbReference type="EMBL" id="QEFC01001431">
    <property type="protein sequence ID" value="KAE9458131.1"/>
    <property type="molecule type" value="Genomic_DNA"/>
</dbReference>
<dbReference type="Pfam" id="PF00232">
    <property type="entry name" value="Glyco_hydro_1"/>
    <property type="match status" value="2"/>
</dbReference>
<evidence type="ECO:0000313" key="6">
    <source>
        <dbReference type="Proteomes" id="UP000428333"/>
    </source>
</evidence>
<dbReference type="OrthoDB" id="65569at2759"/>
<keyword evidence="6" id="KW-1185">Reference proteome</keyword>
<dbReference type="PANTHER" id="PTHR10353:SF175">
    <property type="entry name" value="BETA-GLUCOSIDASE 18-LIKE ISOFORM X1"/>
    <property type="match status" value="1"/>
</dbReference>
<keyword evidence="2" id="KW-0378">Hydrolase</keyword>
<proteinExistence type="inferred from homology"/>
<evidence type="ECO:0000313" key="5">
    <source>
        <dbReference type="EMBL" id="KAE9458131.1"/>
    </source>
</evidence>
<evidence type="ECO:0000256" key="4">
    <source>
        <dbReference type="SAM" id="SignalP"/>
    </source>
</evidence>
<dbReference type="InterPro" id="IPR001360">
    <property type="entry name" value="Glyco_hydro_1"/>
</dbReference>
<evidence type="ECO:0000256" key="2">
    <source>
        <dbReference type="ARBA" id="ARBA00022801"/>
    </source>
</evidence>
<protein>
    <recommendedName>
        <fullName evidence="7">Beta-glucosidase</fullName>
    </recommendedName>
</protein>
<comment type="similarity">
    <text evidence="1 3">Belongs to the glycosyl hydrolase 1 family.</text>
</comment>
<evidence type="ECO:0008006" key="7">
    <source>
        <dbReference type="Google" id="ProtNLM"/>
    </source>
</evidence>
<feature type="chain" id="PRO_5025481951" description="Beta-glucosidase" evidence="4">
    <location>
        <begin position="23"/>
        <end position="314"/>
    </location>
</feature>
<accession>A0A6A4LNV3</accession>
<dbReference type="GO" id="GO:0005975">
    <property type="term" value="P:carbohydrate metabolic process"/>
    <property type="evidence" value="ECO:0007669"/>
    <property type="project" value="InterPro"/>
</dbReference>
<reference evidence="5 6" key="1">
    <citation type="journal article" date="2019" name="Genome Biol. Evol.">
        <title>The Rhododendron genome and chromosomal organization provide insight into shared whole-genome duplications across the heath family (Ericaceae).</title>
        <authorList>
            <person name="Soza V.L."/>
            <person name="Lindsley D."/>
            <person name="Waalkes A."/>
            <person name="Ramage E."/>
            <person name="Patwardhan R.P."/>
            <person name="Burton J.N."/>
            <person name="Adey A."/>
            <person name="Kumar A."/>
            <person name="Qiu R."/>
            <person name="Shendure J."/>
            <person name="Hall B."/>
        </authorList>
    </citation>
    <scope>NUCLEOTIDE SEQUENCE [LARGE SCALE GENOMIC DNA]</scope>
    <source>
        <strain evidence="5">RSF 1966-606</strain>
    </source>
</reference>
<dbReference type="Proteomes" id="UP000428333">
    <property type="component" value="Linkage Group LG06"/>
</dbReference>
<feature type="signal peptide" evidence="4">
    <location>
        <begin position="1"/>
        <end position="22"/>
    </location>
</feature>
<evidence type="ECO:0000256" key="3">
    <source>
        <dbReference type="RuleBase" id="RU003690"/>
    </source>
</evidence>
<comment type="caution">
    <text evidence="5">The sequence shown here is derived from an EMBL/GenBank/DDBJ whole genome shotgun (WGS) entry which is preliminary data.</text>
</comment>
<dbReference type="PROSITE" id="PS00653">
    <property type="entry name" value="GLYCOSYL_HYDROL_F1_2"/>
    <property type="match status" value="1"/>
</dbReference>